<evidence type="ECO:0000256" key="2">
    <source>
        <dbReference type="ARBA" id="ARBA00022741"/>
    </source>
</evidence>
<dbReference type="NCBIfam" id="TIGR02727">
    <property type="entry name" value="MTHFS_bact"/>
    <property type="match status" value="1"/>
</dbReference>
<sequence length="198" mass="22308">MTDFHHSKVPPEPGTLLAKSLVRNLQKERLQTLANDSASLKRQQEQRLYDLLYQTKAWQAAHTIAVTSSLPFEVNTMPVIKRAWQENKRVTLARVGDAKRLTFHRYTEDTKLVPTKPFGLLEPANTAAVPPSEIDLVLAPGLAFDSDSHVRLGFGGGYYDRFLQNYQGTSLSLALSEQVIHERWPVDAFDVPVDIIIQ</sequence>
<dbReference type="GO" id="GO:0030272">
    <property type="term" value="F:5-formyltetrahydrofolate cyclo-ligase activity"/>
    <property type="evidence" value="ECO:0007669"/>
    <property type="project" value="UniProtKB-EC"/>
</dbReference>
<protein>
    <recommendedName>
        <fullName evidence="4">5-formyltetrahydrofolate cyclo-ligase</fullName>
        <ecNumber evidence="4">6.3.3.2</ecNumber>
    </recommendedName>
</protein>
<keyword evidence="4" id="KW-0479">Metal-binding</keyword>
<dbReference type="EMBL" id="JAAMFK010000001">
    <property type="protein sequence ID" value="MBS9338208.1"/>
    <property type="molecule type" value="Genomic_DNA"/>
</dbReference>
<comment type="cofactor">
    <cofactor evidence="4">
        <name>Mg(2+)</name>
        <dbReference type="ChEBI" id="CHEBI:18420"/>
    </cofactor>
</comment>
<comment type="catalytic activity">
    <reaction evidence="4">
        <text>(6S)-5-formyl-5,6,7,8-tetrahydrofolate + ATP = (6R)-5,10-methenyltetrahydrofolate + ADP + phosphate</text>
        <dbReference type="Rhea" id="RHEA:10488"/>
        <dbReference type="ChEBI" id="CHEBI:30616"/>
        <dbReference type="ChEBI" id="CHEBI:43474"/>
        <dbReference type="ChEBI" id="CHEBI:57455"/>
        <dbReference type="ChEBI" id="CHEBI:57457"/>
        <dbReference type="ChEBI" id="CHEBI:456216"/>
        <dbReference type="EC" id="6.3.3.2"/>
    </reaction>
</comment>
<comment type="similarity">
    <text evidence="1 4">Belongs to the 5-formyltetrahydrofolate cyclo-ligase family.</text>
</comment>
<proteinExistence type="inferred from homology"/>
<dbReference type="Gene3D" id="3.40.50.10420">
    <property type="entry name" value="NagB/RpiA/CoA transferase-like"/>
    <property type="match status" value="1"/>
</dbReference>
<evidence type="ECO:0000256" key="4">
    <source>
        <dbReference type="RuleBase" id="RU361279"/>
    </source>
</evidence>
<dbReference type="EC" id="6.3.3.2" evidence="4"/>
<reference evidence="5 6" key="1">
    <citation type="submission" date="2020-02" db="EMBL/GenBank/DDBJ databases">
        <title>Fructobacillus sp. isolated from paper mulberry of Taiwan.</title>
        <authorList>
            <person name="Lin S.-T."/>
        </authorList>
    </citation>
    <scope>NUCLEOTIDE SEQUENCE [LARGE SCALE GENOMIC DNA]</scope>
    <source>
        <strain evidence="5 6">M2-14</strain>
    </source>
</reference>
<dbReference type="PANTHER" id="PTHR23407">
    <property type="entry name" value="ATPASE INHIBITOR/5-FORMYLTETRAHYDROFOLATE CYCLO-LIGASE"/>
    <property type="match status" value="1"/>
</dbReference>
<accession>A0ABS5QYE2</accession>
<name>A0ABS5QYE2_9LACO</name>
<dbReference type="InterPro" id="IPR002698">
    <property type="entry name" value="FTHF_cligase"/>
</dbReference>
<evidence type="ECO:0000313" key="5">
    <source>
        <dbReference type="EMBL" id="MBS9338208.1"/>
    </source>
</evidence>
<dbReference type="RefSeq" id="WP_213808491.1">
    <property type="nucleotide sequence ID" value="NZ_JAAMFK010000001.1"/>
</dbReference>
<keyword evidence="6" id="KW-1185">Reference proteome</keyword>
<comment type="caution">
    <text evidence="5">The sequence shown here is derived from an EMBL/GenBank/DDBJ whole genome shotgun (WGS) entry which is preliminary data.</text>
</comment>
<evidence type="ECO:0000256" key="3">
    <source>
        <dbReference type="ARBA" id="ARBA00022840"/>
    </source>
</evidence>
<keyword evidence="4" id="KW-0460">Magnesium</keyword>
<dbReference type="InterPro" id="IPR037171">
    <property type="entry name" value="NagB/RpiA_transferase-like"/>
</dbReference>
<dbReference type="Pfam" id="PF01812">
    <property type="entry name" value="5-FTHF_cyc-lig"/>
    <property type="match status" value="1"/>
</dbReference>
<dbReference type="PIRSF" id="PIRSF006806">
    <property type="entry name" value="FTHF_cligase"/>
    <property type="match status" value="1"/>
</dbReference>
<dbReference type="InterPro" id="IPR024185">
    <property type="entry name" value="FTHF_cligase-like_sf"/>
</dbReference>
<gene>
    <name evidence="5" type="ORF">G6R29_00985</name>
</gene>
<keyword evidence="5" id="KW-0436">Ligase</keyword>
<evidence type="ECO:0000313" key="6">
    <source>
        <dbReference type="Proteomes" id="UP001519504"/>
    </source>
</evidence>
<keyword evidence="3 4" id="KW-0067">ATP-binding</keyword>
<dbReference type="SUPFAM" id="SSF100950">
    <property type="entry name" value="NagB/RpiA/CoA transferase-like"/>
    <property type="match status" value="1"/>
</dbReference>
<organism evidence="5 6">
    <name type="scientific">Fructobacillus broussonetiae</name>
    <dbReference type="NCBI Taxonomy" id="2713173"/>
    <lineage>
        <taxon>Bacteria</taxon>
        <taxon>Bacillati</taxon>
        <taxon>Bacillota</taxon>
        <taxon>Bacilli</taxon>
        <taxon>Lactobacillales</taxon>
        <taxon>Lactobacillaceae</taxon>
        <taxon>Fructobacillus</taxon>
    </lineage>
</organism>
<evidence type="ECO:0000256" key="1">
    <source>
        <dbReference type="ARBA" id="ARBA00010638"/>
    </source>
</evidence>
<keyword evidence="2 4" id="KW-0547">Nucleotide-binding</keyword>
<dbReference type="PANTHER" id="PTHR23407:SF1">
    <property type="entry name" value="5-FORMYLTETRAHYDROFOLATE CYCLO-LIGASE"/>
    <property type="match status" value="1"/>
</dbReference>
<dbReference type="Proteomes" id="UP001519504">
    <property type="component" value="Unassembled WGS sequence"/>
</dbReference>